<dbReference type="InterPro" id="IPR042086">
    <property type="entry name" value="MeTrfase_capping"/>
</dbReference>
<dbReference type="AlphaFoldDB" id="A0A843WF83"/>
<dbReference type="EMBL" id="NMUH01002919">
    <property type="protein sequence ID" value="MQM02794.1"/>
    <property type="molecule type" value="Genomic_DNA"/>
</dbReference>
<dbReference type="Gene3D" id="3.40.50.150">
    <property type="entry name" value="Vaccinia Virus protein VP39"/>
    <property type="match status" value="1"/>
</dbReference>
<dbReference type="GO" id="GO:0046872">
    <property type="term" value="F:metal ion binding"/>
    <property type="evidence" value="ECO:0007669"/>
    <property type="project" value="UniProtKB-KW"/>
</dbReference>
<dbReference type="PANTHER" id="PTHR31009">
    <property type="entry name" value="S-ADENOSYL-L-METHIONINE:CARBOXYL METHYLTRANSFERASE FAMILY PROTEIN"/>
    <property type="match status" value="1"/>
</dbReference>
<evidence type="ECO:0000313" key="4">
    <source>
        <dbReference type="Proteomes" id="UP000652761"/>
    </source>
</evidence>
<dbReference type="OrthoDB" id="638608at2759"/>
<dbReference type="Pfam" id="PF03492">
    <property type="entry name" value="Methyltransf_7"/>
    <property type="match status" value="1"/>
</dbReference>
<keyword evidence="4" id="KW-1185">Reference proteome</keyword>
<organism evidence="3 4">
    <name type="scientific">Colocasia esculenta</name>
    <name type="common">Wild taro</name>
    <name type="synonym">Arum esculentum</name>
    <dbReference type="NCBI Taxonomy" id="4460"/>
    <lineage>
        <taxon>Eukaryota</taxon>
        <taxon>Viridiplantae</taxon>
        <taxon>Streptophyta</taxon>
        <taxon>Embryophyta</taxon>
        <taxon>Tracheophyta</taxon>
        <taxon>Spermatophyta</taxon>
        <taxon>Magnoliopsida</taxon>
        <taxon>Liliopsida</taxon>
        <taxon>Araceae</taxon>
        <taxon>Aroideae</taxon>
        <taxon>Colocasieae</taxon>
        <taxon>Colocasia</taxon>
    </lineage>
</organism>
<name>A0A843WF83_COLES</name>
<accession>A0A843WF83</accession>
<proteinExistence type="predicted"/>
<dbReference type="SUPFAM" id="SSF53335">
    <property type="entry name" value="S-adenosyl-L-methionine-dependent methyltransferases"/>
    <property type="match status" value="1"/>
</dbReference>
<dbReference type="InterPro" id="IPR029063">
    <property type="entry name" value="SAM-dependent_MTases_sf"/>
</dbReference>
<reference evidence="3" key="1">
    <citation type="submission" date="2017-07" db="EMBL/GenBank/DDBJ databases">
        <title>Taro Niue Genome Assembly and Annotation.</title>
        <authorList>
            <person name="Atibalentja N."/>
            <person name="Keating K."/>
            <person name="Fields C.J."/>
        </authorList>
    </citation>
    <scope>NUCLEOTIDE SEQUENCE</scope>
    <source>
        <strain evidence="3">Niue_2</strain>
        <tissue evidence="3">Leaf</tissue>
    </source>
</reference>
<evidence type="ECO:0000256" key="2">
    <source>
        <dbReference type="ARBA" id="ARBA00022842"/>
    </source>
</evidence>
<dbReference type="Gene3D" id="1.10.1200.270">
    <property type="entry name" value="Methyltransferase, alpha-helical capping domain"/>
    <property type="match status" value="1"/>
</dbReference>
<gene>
    <name evidence="3" type="ORF">Taro_035556</name>
</gene>
<evidence type="ECO:0000313" key="3">
    <source>
        <dbReference type="EMBL" id="MQM02794.1"/>
    </source>
</evidence>
<dbReference type="Proteomes" id="UP000652761">
    <property type="component" value="Unassembled WGS sequence"/>
</dbReference>
<sequence length="381" mass="42098">MQVAQVLSMAGGVGRTSYASNSSLQMKAIAKAKPLVEQTISDLYSSTLPKRMAVADLGCSSGPNAFAVAGEITDTIIESSNQHGRVPPEMQYFLNDLPGNDFNTLFWYAASFQEKLKQADEDGKSTTVPLYISGVAGSFYTRLFPDDSIHFVHSSYCLHFLSQVPPGLKNEAGHPLNKQNIYLSKTSPPIVCQSYVEQFRKDFTSFLKLRSQEIVHGGCMVLVFLGRGNADPLNGECSHLWKLLADALTCMASEGFIDKAKVDSFNLPFYAPSLEELRAVILDEASFGIIKCEAFELNWDPTDDLLEDYVAKKSTTGENVAECIRAVTESMLADHFGEEIDLDDLFSRYAQNVATHLSNHKTKYFNLGISLKKESATVRTY</sequence>
<protein>
    <submittedName>
        <fullName evidence="3">Uncharacterized protein</fullName>
    </submittedName>
</protein>
<dbReference type="InterPro" id="IPR005299">
    <property type="entry name" value="MeTrfase_7"/>
</dbReference>
<dbReference type="GO" id="GO:0008168">
    <property type="term" value="F:methyltransferase activity"/>
    <property type="evidence" value="ECO:0007669"/>
    <property type="project" value="InterPro"/>
</dbReference>
<evidence type="ECO:0000256" key="1">
    <source>
        <dbReference type="ARBA" id="ARBA00022723"/>
    </source>
</evidence>
<keyword evidence="2" id="KW-0460">Magnesium</keyword>
<comment type="caution">
    <text evidence="3">The sequence shown here is derived from an EMBL/GenBank/DDBJ whole genome shotgun (WGS) entry which is preliminary data.</text>
</comment>
<keyword evidence="1" id="KW-0479">Metal-binding</keyword>